<evidence type="ECO:0000256" key="1">
    <source>
        <dbReference type="ARBA" id="ARBA00006484"/>
    </source>
</evidence>
<dbReference type="RefSeq" id="WP_084261317.1">
    <property type="nucleotide sequence ID" value="NZ_LRMV01000068.1"/>
</dbReference>
<dbReference type="AlphaFoldDB" id="A0A1C5H550"/>
<gene>
    <name evidence="3" type="ORF">GA0070623_0752</name>
</gene>
<reference evidence="4" key="1">
    <citation type="submission" date="2016-06" db="EMBL/GenBank/DDBJ databases">
        <authorList>
            <person name="Varghese N."/>
            <person name="Submissions Spin"/>
        </authorList>
    </citation>
    <scope>NUCLEOTIDE SEQUENCE [LARGE SCALE GENOMIC DNA]</scope>
    <source>
        <strain evidence="4">DSM 44983</strain>
    </source>
</reference>
<dbReference type="InterPro" id="IPR002347">
    <property type="entry name" value="SDR_fam"/>
</dbReference>
<dbReference type="PANTHER" id="PTHR43976:SF16">
    <property type="entry name" value="SHORT-CHAIN DEHYDROGENASE_REDUCTASE FAMILY PROTEIN"/>
    <property type="match status" value="1"/>
</dbReference>
<name>A0A1C5H550_9ACTN</name>
<sequence length="129" mass="13068">MTAANETKTWIITGASSGLGLALAEAALAAGEQVAGTARRVDRFDELGARYGSRLLAVAHDVGDTAGAAAAAAVQRALEAFGHVDVLVNNAGGGQVGVAEEITDTALRAMLDQHLFGPAAYVRAVLARP</sequence>
<comment type="similarity">
    <text evidence="1">Belongs to the short-chain dehydrogenases/reductases (SDR) family.</text>
</comment>
<dbReference type="InterPro" id="IPR051911">
    <property type="entry name" value="SDR_oxidoreductase"/>
</dbReference>
<dbReference type="PRINTS" id="PR00081">
    <property type="entry name" value="GDHRDH"/>
</dbReference>
<dbReference type="SUPFAM" id="SSF51735">
    <property type="entry name" value="NAD(P)-binding Rossmann-fold domains"/>
    <property type="match status" value="1"/>
</dbReference>
<dbReference type="EMBL" id="LT607752">
    <property type="protein sequence ID" value="SCG41134.1"/>
    <property type="molecule type" value="Genomic_DNA"/>
</dbReference>
<dbReference type="Gene3D" id="3.40.50.720">
    <property type="entry name" value="NAD(P)-binding Rossmann-like Domain"/>
    <property type="match status" value="1"/>
</dbReference>
<keyword evidence="4" id="KW-1185">Reference proteome</keyword>
<dbReference type="PANTHER" id="PTHR43976">
    <property type="entry name" value="SHORT CHAIN DEHYDROGENASE"/>
    <property type="match status" value="1"/>
</dbReference>
<dbReference type="Proteomes" id="UP000198226">
    <property type="component" value="Chromosome I"/>
</dbReference>
<evidence type="ECO:0000256" key="2">
    <source>
        <dbReference type="ARBA" id="ARBA00023002"/>
    </source>
</evidence>
<evidence type="ECO:0000313" key="3">
    <source>
        <dbReference type="EMBL" id="SCG41134.1"/>
    </source>
</evidence>
<organism evidence="3 4">
    <name type="scientific">Micromonospora rifamycinica</name>
    <dbReference type="NCBI Taxonomy" id="291594"/>
    <lineage>
        <taxon>Bacteria</taxon>
        <taxon>Bacillati</taxon>
        <taxon>Actinomycetota</taxon>
        <taxon>Actinomycetes</taxon>
        <taxon>Micromonosporales</taxon>
        <taxon>Micromonosporaceae</taxon>
        <taxon>Micromonospora</taxon>
    </lineage>
</organism>
<dbReference type="GO" id="GO:0016491">
    <property type="term" value="F:oxidoreductase activity"/>
    <property type="evidence" value="ECO:0007669"/>
    <property type="project" value="UniProtKB-KW"/>
</dbReference>
<dbReference type="OrthoDB" id="3178062at2"/>
<keyword evidence="2" id="KW-0560">Oxidoreductase</keyword>
<accession>A0A1C5H550</accession>
<dbReference type="InterPro" id="IPR036291">
    <property type="entry name" value="NAD(P)-bd_dom_sf"/>
</dbReference>
<evidence type="ECO:0000313" key="4">
    <source>
        <dbReference type="Proteomes" id="UP000198226"/>
    </source>
</evidence>
<proteinExistence type="inferred from homology"/>
<protein>
    <submittedName>
        <fullName evidence="3">Short chain dehydrogenase</fullName>
    </submittedName>
</protein>
<dbReference type="Pfam" id="PF00106">
    <property type="entry name" value="adh_short"/>
    <property type="match status" value="1"/>
</dbReference>